<dbReference type="EMBL" id="KV419423">
    <property type="protein sequence ID" value="KZS90085.1"/>
    <property type="molecule type" value="Genomic_DNA"/>
</dbReference>
<reference evidence="4 5" key="1">
    <citation type="journal article" date="2016" name="Mol. Biol. Evol.">
        <title>Comparative Genomics of Early-Diverging Mushroom-Forming Fungi Provides Insights into the Origins of Lignocellulose Decay Capabilities.</title>
        <authorList>
            <person name="Nagy L.G."/>
            <person name="Riley R."/>
            <person name="Tritt A."/>
            <person name="Adam C."/>
            <person name="Daum C."/>
            <person name="Floudas D."/>
            <person name="Sun H."/>
            <person name="Yadav J.S."/>
            <person name="Pangilinan J."/>
            <person name="Larsson K.H."/>
            <person name="Matsuura K."/>
            <person name="Barry K."/>
            <person name="Labutti K."/>
            <person name="Kuo R."/>
            <person name="Ohm R.A."/>
            <person name="Bhattacharya S.S."/>
            <person name="Shirouzu T."/>
            <person name="Yoshinaga Y."/>
            <person name="Martin F.M."/>
            <person name="Grigoriev I.V."/>
            <person name="Hibbett D.S."/>
        </authorList>
    </citation>
    <scope>NUCLEOTIDE SEQUENCE [LARGE SCALE GENOMIC DNA]</scope>
    <source>
        <strain evidence="4 5">HHB9708</strain>
    </source>
</reference>
<dbReference type="OrthoDB" id="2560085at2759"/>
<dbReference type="STRING" id="1314777.A0A164QYL4"/>
<dbReference type="AlphaFoldDB" id="A0A164QYL4"/>
<evidence type="ECO:0000313" key="5">
    <source>
        <dbReference type="Proteomes" id="UP000076722"/>
    </source>
</evidence>
<protein>
    <submittedName>
        <fullName evidence="4">Uncharacterized protein</fullName>
    </submittedName>
</protein>
<dbReference type="Proteomes" id="UP000076722">
    <property type="component" value="Unassembled WGS sequence"/>
</dbReference>
<feature type="transmembrane region" description="Helical" evidence="2">
    <location>
        <begin position="63"/>
        <end position="85"/>
    </location>
</feature>
<feature type="transmembrane region" description="Helical" evidence="2">
    <location>
        <begin position="106"/>
        <end position="130"/>
    </location>
</feature>
<keyword evidence="2" id="KW-0472">Membrane</keyword>
<feature type="region of interest" description="Disordered" evidence="1">
    <location>
        <begin position="198"/>
        <end position="257"/>
    </location>
</feature>
<feature type="compositionally biased region" description="Basic and acidic residues" evidence="1">
    <location>
        <begin position="239"/>
        <end position="257"/>
    </location>
</feature>
<gene>
    <name evidence="4" type="ORF">SISNIDRAFT_457979</name>
</gene>
<sequence>MALRTQRLVALILTWIFAVIGFSTGINARVKTDQNKSFVKANVPIPGTIVTINTHTLDIPGDILVTGCAGLAFFSSLFILIHLIFPSPTSHSHFLAKRTTSRAFETLEGAVLLFWTTWTAASGAATLAIARTKSAVVSATLNGTPLPQSFIDQEAKALGQNPAYWAQSYVRLFTIIIWPAVLFGLLATLLTFIAASRPSSRTDSMDGPMTSNGMAGGMGMGMKERGMGSRMGMGQEGSVRSEKIDEGKGSSEASERV</sequence>
<evidence type="ECO:0000256" key="3">
    <source>
        <dbReference type="SAM" id="SignalP"/>
    </source>
</evidence>
<feature type="signal peptide" evidence="3">
    <location>
        <begin position="1"/>
        <end position="25"/>
    </location>
</feature>
<keyword evidence="3" id="KW-0732">Signal</keyword>
<keyword evidence="2" id="KW-0812">Transmembrane</keyword>
<evidence type="ECO:0000256" key="1">
    <source>
        <dbReference type="SAM" id="MobiDB-lite"/>
    </source>
</evidence>
<name>A0A164QYL4_9AGAM</name>
<feature type="transmembrane region" description="Helical" evidence="2">
    <location>
        <begin position="172"/>
        <end position="195"/>
    </location>
</feature>
<keyword evidence="5" id="KW-1185">Reference proteome</keyword>
<proteinExistence type="predicted"/>
<organism evidence="4 5">
    <name type="scientific">Sistotremastrum niveocremeum HHB9708</name>
    <dbReference type="NCBI Taxonomy" id="1314777"/>
    <lineage>
        <taxon>Eukaryota</taxon>
        <taxon>Fungi</taxon>
        <taxon>Dikarya</taxon>
        <taxon>Basidiomycota</taxon>
        <taxon>Agaricomycotina</taxon>
        <taxon>Agaricomycetes</taxon>
        <taxon>Sistotremastrales</taxon>
        <taxon>Sistotremastraceae</taxon>
        <taxon>Sertulicium</taxon>
        <taxon>Sertulicium niveocremeum</taxon>
    </lineage>
</organism>
<feature type="chain" id="PRO_5007852716" evidence="3">
    <location>
        <begin position="26"/>
        <end position="257"/>
    </location>
</feature>
<evidence type="ECO:0000256" key="2">
    <source>
        <dbReference type="SAM" id="Phobius"/>
    </source>
</evidence>
<evidence type="ECO:0000313" key="4">
    <source>
        <dbReference type="EMBL" id="KZS90085.1"/>
    </source>
</evidence>
<keyword evidence="2" id="KW-1133">Transmembrane helix</keyword>
<accession>A0A164QYL4</accession>